<dbReference type="Proteomes" id="UP000233730">
    <property type="component" value="Unassembled WGS sequence"/>
</dbReference>
<dbReference type="CDD" id="cd00761">
    <property type="entry name" value="Glyco_tranf_GTA_type"/>
    <property type="match status" value="1"/>
</dbReference>
<proteinExistence type="predicted"/>
<keyword evidence="2 4" id="KW-0808">Transferase</keyword>
<evidence type="ECO:0000259" key="3">
    <source>
        <dbReference type="Pfam" id="PF00535"/>
    </source>
</evidence>
<dbReference type="Pfam" id="PF00535">
    <property type="entry name" value="Glycos_transf_2"/>
    <property type="match status" value="1"/>
</dbReference>
<accession>A0A2N3QEM3</accession>
<dbReference type="PANTHER" id="PTHR22916">
    <property type="entry name" value="GLYCOSYLTRANSFERASE"/>
    <property type="match status" value="1"/>
</dbReference>
<dbReference type="Gene3D" id="3.90.550.10">
    <property type="entry name" value="Spore Coat Polysaccharide Biosynthesis Protein SpsA, Chain A"/>
    <property type="match status" value="1"/>
</dbReference>
<dbReference type="EMBL" id="PCGZ01000011">
    <property type="protein sequence ID" value="PKU88562.1"/>
    <property type="molecule type" value="Genomic_DNA"/>
</dbReference>
<dbReference type="PANTHER" id="PTHR22916:SF51">
    <property type="entry name" value="GLYCOSYLTRANSFERASE EPSH-RELATED"/>
    <property type="match status" value="1"/>
</dbReference>
<keyword evidence="1" id="KW-0328">Glycosyltransferase</keyword>
<reference evidence="4 5" key="1">
    <citation type="submission" date="2017-10" db="EMBL/GenBank/DDBJ databases">
        <title>Bifidobacterium genomics.</title>
        <authorList>
            <person name="Lugli G.A."/>
            <person name="Milani C."/>
            <person name="Mancabelli L."/>
        </authorList>
    </citation>
    <scope>NUCLEOTIDE SEQUENCE [LARGE SCALE GENOMIC DNA]</scope>
    <source>
        <strain evidence="4 5">1524B</strain>
    </source>
</reference>
<feature type="domain" description="Glycosyltransferase 2-like" evidence="3">
    <location>
        <begin position="9"/>
        <end position="182"/>
    </location>
</feature>
<name>A0A2N3QEM3_9BIFI</name>
<dbReference type="InterPro" id="IPR001173">
    <property type="entry name" value="Glyco_trans_2-like"/>
</dbReference>
<dbReference type="GO" id="GO:0016757">
    <property type="term" value="F:glycosyltransferase activity"/>
    <property type="evidence" value="ECO:0007669"/>
    <property type="project" value="UniProtKB-KW"/>
</dbReference>
<evidence type="ECO:0000313" key="5">
    <source>
        <dbReference type="Proteomes" id="UP000233730"/>
    </source>
</evidence>
<comment type="caution">
    <text evidence="4">The sequence shown here is derived from an EMBL/GenBank/DDBJ whole genome shotgun (WGS) entry which is preliminary data.</text>
</comment>
<gene>
    <name evidence="4" type="ORF">CQR46_1664</name>
</gene>
<evidence type="ECO:0000256" key="2">
    <source>
        <dbReference type="ARBA" id="ARBA00022679"/>
    </source>
</evidence>
<dbReference type="SUPFAM" id="SSF53448">
    <property type="entry name" value="Nucleotide-diphospho-sugar transferases"/>
    <property type="match status" value="1"/>
</dbReference>
<organism evidence="4 5">
    <name type="scientific">Bifidobacterium pseudolongum subsp. globosum</name>
    <dbReference type="NCBI Taxonomy" id="1690"/>
    <lineage>
        <taxon>Bacteria</taxon>
        <taxon>Bacillati</taxon>
        <taxon>Actinomycetota</taxon>
        <taxon>Actinomycetes</taxon>
        <taxon>Bifidobacteriales</taxon>
        <taxon>Bifidobacteriaceae</taxon>
        <taxon>Bifidobacterium</taxon>
    </lineage>
</organism>
<dbReference type="AlphaFoldDB" id="A0A2N3QEM3"/>
<sequence length="347" mass="39018">MTTHTPLISVIVPVYNQEAYVAACIGSLRAQTMDDVEVIIVDDGSTDDSVRVMRSAIVGDARFTIVEQANQGVAVARNTGLDMARGTWVCFIDPDDVVDPEYLATLYGETRAHPHVDVIMSACVAFDSASERRQRFFPSGFVVADEAGKKPLYRQLMDGAYMQDAGFVTAIGVPWGKLYRRALLTEHDLRFDPALPRMQDNLFNMEVFRAAHELVYVDYAGYHYRVGGLGARTVANTAKGLYHPAIDARTRLMHEYRLDNDAELRQAWATEQVNLYYQELKAVAALAPRDWNAIRRACWRRAQALRPRLAAVDRQVLPKAGRLKYAMLTNRFMTTVAATLLWKNHGE</sequence>
<protein>
    <submittedName>
        <fullName evidence="4">Glycosyltransferase</fullName>
    </submittedName>
</protein>
<evidence type="ECO:0000313" key="4">
    <source>
        <dbReference type="EMBL" id="PKU88562.1"/>
    </source>
</evidence>
<evidence type="ECO:0000256" key="1">
    <source>
        <dbReference type="ARBA" id="ARBA00022676"/>
    </source>
</evidence>
<dbReference type="InterPro" id="IPR029044">
    <property type="entry name" value="Nucleotide-diphossugar_trans"/>
</dbReference>
<dbReference type="RefSeq" id="WP_101430371.1">
    <property type="nucleotide sequence ID" value="NZ_PCGZ01000011.1"/>
</dbReference>